<gene>
    <name evidence="7" type="ORF">MYCIT1_LOCUS20840</name>
</gene>
<dbReference type="GO" id="GO:0006397">
    <property type="term" value="P:mRNA processing"/>
    <property type="evidence" value="ECO:0007669"/>
    <property type="project" value="UniProtKB-KW"/>
</dbReference>
<evidence type="ECO:0000259" key="6">
    <source>
        <dbReference type="Pfam" id="PF12295"/>
    </source>
</evidence>
<dbReference type="AlphaFoldDB" id="A0AAD2HC53"/>
<evidence type="ECO:0000313" key="8">
    <source>
        <dbReference type="Proteomes" id="UP001295794"/>
    </source>
</evidence>
<evidence type="ECO:0000256" key="1">
    <source>
        <dbReference type="ARBA" id="ARBA00004123"/>
    </source>
</evidence>
<sequence length="1144" mass="126209">MASASNPSDPLQTLRAALTAEANSKEQADILAALRESLELRPAPITVLAEVLIRFVVDGGDSLLKTWVLDLLQFALCRAQLTLEQRTQLASQTLDTLAQLLDDRNPLVVKVVVSCLTAIYPLLFRSLCANTTNSVPWNTLLSCKARVIDLVWNPTTVTGVRLSALKFVQRVILVQTRGVSDPRLQNKSDPNISMCPPGHPFIFASKLETEGQQLLEGVVGLLYSSDNPDALTAVFNSWSNLCKLRPNLLLSHVIPALLEWTPQSSSIRGSSLSAIRSVEKALRCFLNFARNFAPSQDVTSRIHDIMSRQAARLSEQKLAGRKRPNPVSAEPPSDVKRMKTESDAVSATFLAGFDFTTLPAALITNLIVANIEAFSEADLMELVQSFRRSRGIADAPQPVASTSKSVPPSADVAPRTSTPETHPSTLAPVVVKDEPIDPLKMDIDEDELEYEPDKLNDELGDDDSKLTGLGSDSKGLALASHLNPSSFQLPPPKDPSSTERTALIDTALTRICEAPLDMGEALPPDSQQAGGHSPSEMWMLLVIRLVTRPVNPPLEDEESADQAASVVSLTVSQDRLRQKLCDYIMTDFPARIRLATAWMNEEWYNDRIQSQADPDWRPNYDTWLSRIVASYQTRLDKTFSRFLLDLPTVPEDVLDLLRELCGDGTSLEKMQVGFVTLRGLVTQRPSMRDDALQILLELTTHPDKKIRGAAINTVKIWVPNVQPMDGRVRLFARQVLRKLRSVTPAEGDTQDERMEDGRLAGEGLVETPYLPERIELPARESQVLQHLELLFALSVKVPELLDEIFTEYCRMDVTVQQAVQKLSTPLIRSLGSSHGKLLTLLRTFPPGAESLALRVLNIFTESGRPSAQLVALVKGLIQDRDLDAHFLVPIIGEMDKADIIKHLPKIVSILNGEAESKTLVRSVFSSIVVAPPQSFASVTSNLPRLRSSELLGPAELMVLLHDSEKEIGLQVAKEAISVCFSMTEIFRSDVLAVVMQQIVDEPVIPVLFLRTARPFSGAPTTADHIWQVIQAVTTYKSLVPFVSTTLFSRLITKKIWTNPRLWEGFIWCAKVIAPASFGALLHLPKDQLRELVDKQPNLKSGLRNFVTKKSANKAKVADILKILGEPVDLEPTTTETVEVPQSAA</sequence>
<dbReference type="InterPro" id="IPR032460">
    <property type="entry name" value="Symplekin/Pta1_N"/>
</dbReference>
<evidence type="ECO:0000256" key="3">
    <source>
        <dbReference type="ARBA" id="ARBA00023242"/>
    </source>
</evidence>
<keyword evidence="3" id="KW-0539">Nucleus</keyword>
<dbReference type="PANTHER" id="PTHR15245">
    <property type="entry name" value="SYMPLEKIN-RELATED"/>
    <property type="match status" value="1"/>
</dbReference>
<dbReference type="InterPro" id="IPR022075">
    <property type="entry name" value="Symplekin_C"/>
</dbReference>
<organism evidence="7 8">
    <name type="scientific">Mycena citricolor</name>
    <dbReference type="NCBI Taxonomy" id="2018698"/>
    <lineage>
        <taxon>Eukaryota</taxon>
        <taxon>Fungi</taxon>
        <taxon>Dikarya</taxon>
        <taxon>Basidiomycota</taxon>
        <taxon>Agaricomycotina</taxon>
        <taxon>Agaricomycetes</taxon>
        <taxon>Agaricomycetidae</taxon>
        <taxon>Agaricales</taxon>
        <taxon>Marasmiineae</taxon>
        <taxon>Mycenaceae</taxon>
        <taxon>Mycena</taxon>
    </lineage>
</organism>
<comment type="caution">
    <text evidence="7">The sequence shown here is derived from an EMBL/GenBank/DDBJ whole genome shotgun (WGS) entry which is preliminary data.</text>
</comment>
<dbReference type="InterPro" id="IPR011989">
    <property type="entry name" value="ARM-like"/>
</dbReference>
<protein>
    <recommendedName>
        <fullName evidence="9">Symplekin</fullName>
    </recommendedName>
</protein>
<dbReference type="Gene3D" id="1.25.10.10">
    <property type="entry name" value="Leucine-rich Repeat Variant"/>
    <property type="match status" value="1"/>
</dbReference>
<dbReference type="GO" id="GO:0005847">
    <property type="term" value="C:mRNA cleavage and polyadenylation specificity factor complex"/>
    <property type="evidence" value="ECO:0007669"/>
    <property type="project" value="TreeGrafter"/>
</dbReference>
<evidence type="ECO:0000259" key="5">
    <source>
        <dbReference type="Pfam" id="PF11935"/>
    </source>
</evidence>
<feature type="region of interest" description="Disordered" evidence="4">
    <location>
        <begin position="394"/>
        <end position="472"/>
    </location>
</feature>
<name>A0AAD2HC53_9AGAR</name>
<accession>A0AAD2HC53</accession>
<dbReference type="EMBL" id="CAVNYO010000399">
    <property type="protein sequence ID" value="CAK5273974.1"/>
    <property type="molecule type" value="Genomic_DNA"/>
</dbReference>
<feature type="domain" description="Symplekin/Pta1 N-terminal" evidence="5">
    <location>
        <begin position="106"/>
        <end position="316"/>
    </location>
</feature>
<feature type="domain" description="Symplekin C-terminal" evidence="6">
    <location>
        <begin position="883"/>
        <end position="1094"/>
    </location>
</feature>
<evidence type="ECO:0000256" key="2">
    <source>
        <dbReference type="ARBA" id="ARBA00022664"/>
    </source>
</evidence>
<comment type="subcellular location">
    <subcellularLocation>
        <location evidence="1">Nucleus</location>
    </subcellularLocation>
</comment>
<dbReference type="Pfam" id="PF12295">
    <property type="entry name" value="Symplekin_C"/>
    <property type="match status" value="1"/>
</dbReference>
<reference evidence="7" key="1">
    <citation type="submission" date="2023-11" db="EMBL/GenBank/DDBJ databases">
        <authorList>
            <person name="De Vega J J."/>
            <person name="De Vega J J."/>
        </authorList>
    </citation>
    <scope>NUCLEOTIDE SEQUENCE</scope>
</reference>
<feature type="region of interest" description="Disordered" evidence="4">
    <location>
        <begin position="315"/>
        <end position="339"/>
    </location>
</feature>
<feature type="compositionally biased region" description="Basic and acidic residues" evidence="4">
    <location>
        <begin position="431"/>
        <end position="442"/>
    </location>
</feature>
<dbReference type="Pfam" id="PF11935">
    <property type="entry name" value="SYMPK_PTA1_N"/>
    <property type="match status" value="1"/>
</dbReference>
<evidence type="ECO:0000256" key="4">
    <source>
        <dbReference type="SAM" id="MobiDB-lite"/>
    </source>
</evidence>
<feature type="compositionally biased region" description="Basic and acidic residues" evidence="4">
    <location>
        <begin position="451"/>
        <end position="465"/>
    </location>
</feature>
<keyword evidence="8" id="KW-1185">Reference proteome</keyword>
<dbReference type="InterPro" id="IPR016024">
    <property type="entry name" value="ARM-type_fold"/>
</dbReference>
<proteinExistence type="predicted"/>
<feature type="compositionally biased region" description="Polar residues" evidence="4">
    <location>
        <begin position="415"/>
        <end position="424"/>
    </location>
</feature>
<evidence type="ECO:0000313" key="7">
    <source>
        <dbReference type="EMBL" id="CAK5273974.1"/>
    </source>
</evidence>
<dbReference type="PANTHER" id="PTHR15245:SF20">
    <property type="entry name" value="SYMPLEKIN"/>
    <property type="match status" value="1"/>
</dbReference>
<dbReference type="InterPro" id="IPR021850">
    <property type="entry name" value="Symplekin/Pta1"/>
</dbReference>
<keyword evidence="2" id="KW-0507">mRNA processing</keyword>
<dbReference type="Proteomes" id="UP001295794">
    <property type="component" value="Unassembled WGS sequence"/>
</dbReference>
<dbReference type="SUPFAM" id="SSF48371">
    <property type="entry name" value="ARM repeat"/>
    <property type="match status" value="1"/>
</dbReference>
<evidence type="ECO:0008006" key="9">
    <source>
        <dbReference type="Google" id="ProtNLM"/>
    </source>
</evidence>